<keyword evidence="1" id="KW-0812">Transmembrane</keyword>
<name>A0A3R9QI65_9BACI</name>
<dbReference type="EMBL" id="RBVX01000030">
    <property type="protein sequence ID" value="RSL30961.1"/>
    <property type="molecule type" value="Genomic_DNA"/>
</dbReference>
<feature type="transmembrane region" description="Helical" evidence="1">
    <location>
        <begin position="222"/>
        <end position="242"/>
    </location>
</feature>
<evidence type="ECO:0000313" key="2">
    <source>
        <dbReference type="EMBL" id="RSL30961.1"/>
    </source>
</evidence>
<proteinExistence type="predicted"/>
<sequence length="258" mass="28495">MDWAGGVIQLLGSDWLFLLVIAILYWTVDKHIGMKLLVIVTLSVYVHGLIRYTFSPLPAGSTFTFTFPAREVQAATSFLGFLIPEVSKKRFTLFSSGVIFLIAGITLVHGAHSLHDVIMAVMIGGFIVYAVYRSMDWIGSVPEPYIFSFSLVLPSSLLLLFPEGAQYAGFLLGGGIGYSFEKIKTRVSLSSHMQNKIITAVIGLAGLLIIAYAQTWLPSTTLFHFIHASLLGVWITFIHPLLSIRLGLNQQEEHSFVK</sequence>
<feature type="transmembrane region" description="Helical" evidence="1">
    <location>
        <begin position="91"/>
        <end position="108"/>
    </location>
</feature>
<keyword evidence="3" id="KW-1185">Reference proteome</keyword>
<gene>
    <name evidence="2" type="ORF">D7Z54_23655</name>
</gene>
<feature type="transmembrane region" description="Helical" evidence="1">
    <location>
        <begin position="197"/>
        <end position="216"/>
    </location>
</feature>
<keyword evidence="1" id="KW-0472">Membrane</keyword>
<organism evidence="2 3">
    <name type="scientific">Salibacterium salarium</name>
    <dbReference type="NCBI Taxonomy" id="284579"/>
    <lineage>
        <taxon>Bacteria</taxon>
        <taxon>Bacillati</taxon>
        <taxon>Bacillota</taxon>
        <taxon>Bacilli</taxon>
        <taxon>Bacillales</taxon>
        <taxon>Bacillaceae</taxon>
    </lineage>
</organism>
<reference evidence="2 3" key="1">
    <citation type="submission" date="2018-10" db="EMBL/GenBank/DDBJ databases">
        <title>Draft genome sequence of Bacillus salarius IM0101, isolated from a hypersaline soil in Inner Mongolia, China.</title>
        <authorList>
            <person name="Yamprayoonswat W."/>
            <person name="Boonvisut S."/>
            <person name="Jumpathong W."/>
            <person name="Sittihan S."/>
            <person name="Ruangsuj P."/>
            <person name="Wanthongcharoen S."/>
            <person name="Thongpramul N."/>
            <person name="Pimmason S."/>
            <person name="Yu B."/>
            <person name="Yasawong M."/>
        </authorList>
    </citation>
    <scope>NUCLEOTIDE SEQUENCE [LARGE SCALE GENOMIC DNA]</scope>
    <source>
        <strain evidence="2 3">IM0101</strain>
    </source>
</reference>
<comment type="caution">
    <text evidence="2">The sequence shown here is derived from an EMBL/GenBank/DDBJ whole genome shotgun (WGS) entry which is preliminary data.</text>
</comment>
<feature type="transmembrane region" description="Helical" evidence="1">
    <location>
        <begin position="114"/>
        <end position="132"/>
    </location>
</feature>
<dbReference type="AlphaFoldDB" id="A0A3R9QI65"/>
<dbReference type="RefSeq" id="WP_125559705.1">
    <property type="nucleotide sequence ID" value="NZ_RBVX01000030.1"/>
</dbReference>
<evidence type="ECO:0008006" key="4">
    <source>
        <dbReference type="Google" id="ProtNLM"/>
    </source>
</evidence>
<evidence type="ECO:0000256" key="1">
    <source>
        <dbReference type="SAM" id="Phobius"/>
    </source>
</evidence>
<feature type="transmembrane region" description="Helical" evidence="1">
    <location>
        <begin position="32"/>
        <end position="50"/>
    </location>
</feature>
<dbReference type="Proteomes" id="UP000275076">
    <property type="component" value="Unassembled WGS sequence"/>
</dbReference>
<evidence type="ECO:0000313" key="3">
    <source>
        <dbReference type="Proteomes" id="UP000275076"/>
    </source>
</evidence>
<dbReference type="OrthoDB" id="2839959at2"/>
<protein>
    <recommendedName>
        <fullName evidence="4">PAP2 superfamily protein</fullName>
    </recommendedName>
</protein>
<accession>A0A3R9QI65</accession>
<dbReference type="InterPro" id="IPR036938">
    <property type="entry name" value="PAP2/HPO_sf"/>
</dbReference>
<feature type="transmembrane region" description="Helical" evidence="1">
    <location>
        <begin position="7"/>
        <end position="26"/>
    </location>
</feature>
<keyword evidence="1" id="KW-1133">Transmembrane helix</keyword>
<dbReference type="SUPFAM" id="SSF48317">
    <property type="entry name" value="Acid phosphatase/Vanadium-dependent haloperoxidase"/>
    <property type="match status" value="1"/>
</dbReference>